<keyword evidence="2" id="KW-1185">Reference proteome</keyword>
<dbReference type="AlphaFoldDB" id="A0A9N9J5A4"/>
<evidence type="ECO:0000313" key="2">
    <source>
        <dbReference type="Proteomes" id="UP000789405"/>
    </source>
</evidence>
<feature type="non-terminal residue" evidence="1">
    <location>
        <position position="1"/>
    </location>
</feature>
<comment type="caution">
    <text evidence="1">The sequence shown here is derived from an EMBL/GenBank/DDBJ whole genome shotgun (WGS) entry which is preliminary data.</text>
</comment>
<dbReference type="OrthoDB" id="2436443at2759"/>
<organism evidence="1 2">
    <name type="scientific">Dentiscutata erythropus</name>
    <dbReference type="NCBI Taxonomy" id="1348616"/>
    <lineage>
        <taxon>Eukaryota</taxon>
        <taxon>Fungi</taxon>
        <taxon>Fungi incertae sedis</taxon>
        <taxon>Mucoromycota</taxon>
        <taxon>Glomeromycotina</taxon>
        <taxon>Glomeromycetes</taxon>
        <taxon>Diversisporales</taxon>
        <taxon>Gigasporaceae</taxon>
        <taxon>Dentiscutata</taxon>
    </lineage>
</organism>
<dbReference type="EMBL" id="CAJVPY010018310">
    <property type="protein sequence ID" value="CAG8766386.1"/>
    <property type="molecule type" value="Genomic_DNA"/>
</dbReference>
<sequence length="210" mass="24003">VKTEILLVLSGAEIEDSILALQDLANFEKDKNDELIVNLTTRLSDLTIEQEINNFDNLNNFQILIKDVLDEMQIVNIVLDKQCKYKEGDASDTNEKPPEVPIIKRLNGLNKFGSFFEQQKSGDFNVKDLKEPLEESLKEPLEEVELLKELLGFLFFWQLLFNIGLDIKLDTLNIDFGVVELNIDLGVELGVKELDMELGVELDMELDMLE</sequence>
<proteinExistence type="predicted"/>
<evidence type="ECO:0000313" key="1">
    <source>
        <dbReference type="EMBL" id="CAG8766386.1"/>
    </source>
</evidence>
<gene>
    <name evidence="1" type="ORF">DERYTH_LOCUS18275</name>
</gene>
<reference evidence="1" key="1">
    <citation type="submission" date="2021-06" db="EMBL/GenBank/DDBJ databases">
        <authorList>
            <person name="Kallberg Y."/>
            <person name="Tangrot J."/>
            <person name="Rosling A."/>
        </authorList>
    </citation>
    <scope>NUCLEOTIDE SEQUENCE</scope>
    <source>
        <strain evidence="1">MA453B</strain>
    </source>
</reference>
<protein>
    <submittedName>
        <fullName evidence="1">21149_t:CDS:1</fullName>
    </submittedName>
</protein>
<name>A0A9N9J5A4_9GLOM</name>
<feature type="non-terminal residue" evidence="1">
    <location>
        <position position="210"/>
    </location>
</feature>
<dbReference type="Proteomes" id="UP000789405">
    <property type="component" value="Unassembled WGS sequence"/>
</dbReference>
<accession>A0A9N9J5A4</accession>